<dbReference type="GO" id="GO:0032432">
    <property type="term" value="C:actin filament bundle"/>
    <property type="evidence" value="ECO:0007669"/>
    <property type="project" value="TreeGrafter"/>
</dbReference>
<dbReference type="Gene3D" id="1.10.418.10">
    <property type="entry name" value="Calponin-like domain"/>
    <property type="match status" value="1"/>
</dbReference>
<sequence>FSVSDAWNTRILVDDVLASASLLAAHAGKTREEVIMPRVNPAPTKNGRVQLLQRLAIQKAAFMDTFKPAAIAPIDMPVDPNEPTYCICYQIKSDGNLDSNTENAKYAITCGRKIGAKIYALPEDIVEVKPKMVMTVFACLMARDYMPDMRKSAAPVTPMMSEFYC</sequence>
<proteinExistence type="predicted"/>
<dbReference type="InterPro" id="IPR036872">
    <property type="entry name" value="CH_dom_sf"/>
</dbReference>
<dbReference type="Proteomes" id="UP000252519">
    <property type="component" value="Unassembled WGS sequence"/>
</dbReference>
<gene>
    <name evidence="4" type="ORF">ANCCAN_04924</name>
</gene>
<comment type="caution">
    <text evidence="4">The sequence shown here is derived from an EMBL/GenBank/DDBJ whole genome shotgun (WGS) entry which is preliminary data.</text>
</comment>
<dbReference type="GO" id="GO:0005737">
    <property type="term" value="C:cytoplasm"/>
    <property type="evidence" value="ECO:0007669"/>
    <property type="project" value="TreeGrafter"/>
</dbReference>
<organism evidence="4 5">
    <name type="scientific">Ancylostoma caninum</name>
    <name type="common">Dog hookworm</name>
    <dbReference type="NCBI Taxonomy" id="29170"/>
    <lineage>
        <taxon>Eukaryota</taxon>
        <taxon>Metazoa</taxon>
        <taxon>Ecdysozoa</taxon>
        <taxon>Nematoda</taxon>
        <taxon>Chromadorea</taxon>
        <taxon>Rhabditida</taxon>
        <taxon>Rhabditina</taxon>
        <taxon>Rhabditomorpha</taxon>
        <taxon>Strongyloidea</taxon>
        <taxon>Ancylostomatidae</taxon>
        <taxon>Ancylostomatinae</taxon>
        <taxon>Ancylostoma</taxon>
    </lineage>
</organism>
<reference evidence="4 5" key="1">
    <citation type="submission" date="2014-10" db="EMBL/GenBank/DDBJ databases">
        <title>Draft genome of the hookworm Ancylostoma caninum.</title>
        <authorList>
            <person name="Mitreva M."/>
        </authorList>
    </citation>
    <scope>NUCLEOTIDE SEQUENCE [LARGE SCALE GENOMIC DNA]</scope>
    <source>
        <strain evidence="4 5">Baltimore</strain>
    </source>
</reference>
<dbReference type="GO" id="GO:0005884">
    <property type="term" value="C:actin filament"/>
    <property type="evidence" value="ECO:0007669"/>
    <property type="project" value="TreeGrafter"/>
</dbReference>
<dbReference type="Pfam" id="PF00307">
    <property type="entry name" value="CH"/>
    <property type="match status" value="1"/>
</dbReference>
<dbReference type="SUPFAM" id="SSF47576">
    <property type="entry name" value="Calponin-homology domain, CH-domain"/>
    <property type="match status" value="1"/>
</dbReference>
<keyword evidence="5" id="KW-1185">Reference proteome</keyword>
<evidence type="ECO:0000259" key="3">
    <source>
        <dbReference type="Pfam" id="PF00307"/>
    </source>
</evidence>
<dbReference type="PANTHER" id="PTHR19961:SF18">
    <property type="entry name" value="FI19014P1"/>
    <property type="match status" value="1"/>
</dbReference>
<dbReference type="GO" id="GO:0051017">
    <property type="term" value="P:actin filament bundle assembly"/>
    <property type="evidence" value="ECO:0007669"/>
    <property type="project" value="InterPro"/>
</dbReference>
<keyword evidence="2" id="KW-0009">Actin-binding</keyword>
<evidence type="ECO:0000256" key="1">
    <source>
        <dbReference type="ARBA" id="ARBA00022737"/>
    </source>
</evidence>
<feature type="domain" description="Calponin-homology (CH)" evidence="3">
    <location>
        <begin position="99"/>
        <end position="143"/>
    </location>
</feature>
<protein>
    <recommendedName>
        <fullName evidence="3">Calponin-homology (CH) domain-containing protein</fullName>
    </recommendedName>
</protein>
<dbReference type="InterPro" id="IPR001715">
    <property type="entry name" value="CH_dom"/>
</dbReference>
<evidence type="ECO:0000313" key="4">
    <source>
        <dbReference type="EMBL" id="RCN49047.1"/>
    </source>
</evidence>
<evidence type="ECO:0000256" key="2">
    <source>
        <dbReference type="ARBA" id="ARBA00023203"/>
    </source>
</evidence>
<dbReference type="EMBL" id="JOJR01000039">
    <property type="protein sequence ID" value="RCN49047.1"/>
    <property type="molecule type" value="Genomic_DNA"/>
</dbReference>
<evidence type="ECO:0000313" key="5">
    <source>
        <dbReference type="Proteomes" id="UP000252519"/>
    </source>
</evidence>
<dbReference type="GO" id="GO:0051639">
    <property type="term" value="P:actin filament network formation"/>
    <property type="evidence" value="ECO:0007669"/>
    <property type="project" value="TreeGrafter"/>
</dbReference>
<dbReference type="OrthoDB" id="431378at2759"/>
<dbReference type="STRING" id="29170.A0A368H1D6"/>
<keyword evidence="1" id="KW-0677">Repeat</keyword>
<dbReference type="InterPro" id="IPR039959">
    <property type="entry name" value="Fimbrin/Plastin"/>
</dbReference>
<feature type="non-terminal residue" evidence="4">
    <location>
        <position position="1"/>
    </location>
</feature>
<dbReference type="AlphaFoldDB" id="A0A368H1D6"/>
<name>A0A368H1D6_ANCCA</name>
<dbReference type="GO" id="GO:0051015">
    <property type="term" value="F:actin filament binding"/>
    <property type="evidence" value="ECO:0007669"/>
    <property type="project" value="InterPro"/>
</dbReference>
<accession>A0A368H1D6</accession>
<dbReference type="PANTHER" id="PTHR19961">
    <property type="entry name" value="FIMBRIN/PLASTIN"/>
    <property type="match status" value="1"/>
</dbReference>